<keyword evidence="4 5" id="KW-0472">Membrane</keyword>
<keyword evidence="2 5" id="KW-0812">Transmembrane</keyword>
<feature type="transmembrane region" description="Helical" evidence="5">
    <location>
        <begin position="12"/>
        <end position="34"/>
    </location>
</feature>
<proteinExistence type="predicted"/>
<evidence type="ECO:0000313" key="6">
    <source>
        <dbReference type="EMBL" id="CBY18742.1"/>
    </source>
</evidence>
<keyword evidence="3 5" id="KW-1133">Transmembrane helix</keyword>
<dbReference type="InterPro" id="IPR050598">
    <property type="entry name" value="AminoAcid_Transporter"/>
</dbReference>
<dbReference type="InterPro" id="IPR002293">
    <property type="entry name" value="AA/rel_permease1"/>
</dbReference>
<dbReference type="PANTHER" id="PTHR11785:SF512">
    <property type="entry name" value="SOBREMESA, ISOFORM B"/>
    <property type="match status" value="1"/>
</dbReference>
<comment type="subcellular location">
    <subcellularLocation>
        <location evidence="1">Membrane</location>
        <topology evidence="1">Multi-pass membrane protein</topology>
    </subcellularLocation>
</comment>
<evidence type="ECO:0000313" key="7">
    <source>
        <dbReference type="Proteomes" id="UP000001307"/>
    </source>
</evidence>
<protein>
    <recommendedName>
        <fullName evidence="8">Amino acid permease/ SLC12A domain-containing protein</fullName>
    </recommendedName>
</protein>
<dbReference type="GO" id="GO:0015179">
    <property type="term" value="F:L-amino acid transmembrane transporter activity"/>
    <property type="evidence" value="ECO:0007669"/>
    <property type="project" value="TreeGrafter"/>
</dbReference>
<dbReference type="Gene3D" id="1.20.1740.10">
    <property type="entry name" value="Amino acid/polyamine transporter I"/>
    <property type="match status" value="1"/>
</dbReference>
<gene>
    <name evidence="6" type="ORF">GSOID_T00003608001</name>
</gene>
<dbReference type="Proteomes" id="UP000001307">
    <property type="component" value="Unassembled WGS sequence"/>
</dbReference>
<evidence type="ECO:0000256" key="1">
    <source>
        <dbReference type="ARBA" id="ARBA00004141"/>
    </source>
</evidence>
<feature type="transmembrane region" description="Helical" evidence="5">
    <location>
        <begin position="358"/>
        <end position="377"/>
    </location>
</feature>
<dbReference type="GO" id="GO:0016020">
    <property type="term" value="C:membrane"/>
    <property type="evidence" value="ECO:0007669"/>
    <property type="project" value="UniProtKB-SubCell"/>
</dbReference>
<dbReference type="PANTHER" id="PTHR11785">
    <property type="entry name" value="AMINO ACID TRANSPORTER"/>
    <property type="match status" value="1"/>
</dbReference>
<evidence type="ECO:0000256" key="2">
    <source>
        <dbReference type="ARBA" id="ARBA00022692"/>
    </source>
</evidence>
<keyword evidence="7" id="KW-1185">Reference proteome</keyword>
<dbReference type="OrthoDB" id="5982228at2759"/>
<evidence type="ECO:0000256" key="5">
    <source>
        <dbReference type="SAM" id="Phobius"/>
    </source>
</evidence>
<dbReference type="PIRSF" id="PIRSF006060">
    <property type="entry name" value="AA_transporter"/>
    <property type="match status" value="1"/>
</dbReference>
<accession>E4X7R9</accession>
<name>E4X7R9_OIKDI</name>
<feature type="transmembrane region" description="Helical" evidence="5">
    <location>
        <begin position="283"/>
        <end position="304"/>
    </location>
</feature>
<organism evidence="6">
    <name type="scientific">Oikopleura dioica</name>
    <name type="common">Tunicate</name>
    <dbReference type="NCBI Taxonomy" id="34765"/>
    <lineage>
        <taxon>Eukaryota</taxon>
        <taxon>Metazoa</taxon>
        <taxon>Chordata</taxon>
        <taxon>Tunicata</taxon>
        <taxon>Appendicularia</taxon>
        <taxon>Copelata</taxon>
        <taxon>Oikopleuridae</taxon>
        <taxon>Oikopleura</taxon>
    </lineage>
</organism>
<feature type="transmembrane region" description="Helical" evidence="5">
    <location>
        <begin position="46"/>
        <end position="70"/>
    </location>
</feature>
<dbReference type="InParanoid" id="E4X7R9"/>
<feature type="transmembrane region" description="Helical" evidence="5">
    <location>
        <begin position="234"/>
        <end position="257"/>
    </location>
</feature>
<evidence type="ECO:0008006" key="8">
    <source>
        <dbReference type="Google" id="ProtNLM"/>
    </source>
</evidence>
<evidence type="ECO:0000256" key="3">
    <source>
        <dbReference type="ARBA" id="ARBA00022989"/>
    </source>
</evidence>
<dbReference type="Pfam" id="PF13520">
    <property type="entry name" value="AA_permease_2"/>
    <property type="match status" value="1"/>
</dbReference>
<dbReference type="AlphaFoldDB" id="E4X7R9"/>
<sequence length="386" mass="41488">MEENTFKRQLGIIGGISLAAGSTIGSGIFTNPTLVLGYTGSVGASLLIWAACGVNAILCGFSYLEVALLIRQSGGTYAYWYEAFGPVPAYFVCWFWSVIDGPAGLVIVGLTLADNILAPFYPGCFPPQILVKIVAYIAVLLLSVLNGYSVALSNKLQIVTMAGKVLVLCMIGGAGIYNIIIGQTGSLSSGFEGSSTSVADYAVAFYTCMWSYGGWERVCQCFEEIKNPSRNIPIIIGASILLTMIIYVTVNMAYFTVMTPAEFLQSSAVAVTFGDRMFGSFSWVIPAGIAFTLGSMNGICWAYSRIPFIGARKNQLPKHLGLISFTRKTPLVGQTFLLIIATIMVIPESTNIASLIDYVSPLTWILASGVFVSIFVFRIQGCISFE</sequence>
<dbReference type="EMBL" id="FN653028">
    <property type="protein sequence ID" value="CBY18742.1"/>
    <property type="molecule type" value="Genomic_DNA"/>
</dbReference>
<feature type="transmembrane region" description="Helical" evidence="5">
    <location>
        <begin position="325"/>
        <end position="346"/>
    </location>
</feature>
<feature type="transmembrane region" description="Helical" evidence="5">
    <location>
        <begin position="158"/>
        <end position="180"/>
    </location>
</feature>
<reference evidence="6" key="1">
    <citation type="journal article" date="2010" name="Science">
        <title>Plasticity of animal genome architecture unmasked by rapid evolution of a pelagic tunicate.</title>
        <authorList>
            <person name="Denoeud F."/>
            <person name="Henriet S."/>
            <person name="Mungpakdee S."/>
            <person name="Aury J.M."/>
            <person name="Da Silva C."/>
            <person name="Brinkmann H."/>
            <person name="Mikhaleva J."/>
            <person name="Olsen L.C."/>
            <person name="Jubin C."/>
            <person name="Canestro C."/>
            <person name="Bouquet J.M."/>
            <person name="Danks G."/>
            <person name="Poulain J."/>
            <person name="Campsteijn C."/>
            <person name="Adamski M."/>
            <person name="Cross I."/>
            <person name="Yadetie F."/>
            <person name="Muffato M."/>
            <person name="Louis A."/>
            <person name="Butcher S."/>
            <person name="Tsagkogeorga G."/>
            <person name="Konrad A."/>
            <person name="Singh S."/>
            <person name="Jensen M.F."/>
            <person name="Cong E.H."/>
            <person name="Eikeseth-Otteraa H."/>
            <person name="Noel B."/>
            <person name="Anthouard V."/>
            <person name="Porcel B.M."/>
            <person name="Kachouri-Lafond R."/>
            <person name="Nishino A."/>
            <person name="Ugolini M."/>
            <person name="Chourrout P."/>
            <person name="Nishida H."/>
            <person name="Aasland R."/>
            <person name="Huzurbazar S."/>
            <person name="Westhof E."/>
            <person name="Delsuc F."/>
            <person name="Lehrach H."/>
            <person name="Reinhardt R."/>
            <person name="Weissenbach J."/>
            <person name="Roy S.W."/>
            <person name="Artiguenave F."/>
            <person name="Postlethwait J.H."/>
            <person name="Manak J.R."/>
            <person name="Thompson E.M."/>
            <person name="Jaillon O."/>
            <person name="Du Pasquier L."/>
            <person name="Boudinot P."/>
            <person name="Liberles D.A."/>
            <person name="Volff J.N."/>
            <person name="Philippe H."/>
            <person name="Lenhard B."/>
            <person name="Roest Crollius H."/>
            <person name="Wincker P."/>
            <person name="Chourrout D."/>
        </authorList>
    </citation>
    <scope>NUCLEOTIDE SEQUENCE [LARGE SCALE GENOMIC DNA]</scope>
</reference>
<feature type="transmembrane region" description="Helical" evidence="5">
    <location>
        <begin position="133"/>
        <end position="152"/>
    </location>
</feature>
<evidence type="ECO:0000256" key="4">
    <source>
        <dbReference type="ARBA" id="ARBA00023136"/>
    </source>
</evidence>